<dbReference type="InterPro" id="IPR002563">
    <property type="entry name" value="Flavin_Rdtase-like_dom"/>
</dbReference>
<proteinExistence type="inferred from homology"/>
<evidence type="ECO:0000259" key="3">
    <source>
        <dbReference type="SMART" id="SM00903"/>
    </source>
</evidence>
<organism evidence="4 5">
    <name type="scientific">Amycolatopsis pithecellobii</name>
    <dbReference type="NCBI Taxonomy" id="664692"/>
    <lineage>
        <taxon>Bacteria</taxon>
        <taxon>Bacillati</taxon>
        <taxon>Actinomycetota</taxon>
        <taxon>Actinomycetes</taxon>
        <taxon>Pseudonocardiales</taxon>
        <taxon>Pseudonocardiaceae</taxon>
        <taxon>Amycolatopsis</taxon>
    </lineage>
</organism>
<dbReference type="GO" id="GO:0042602">
    <property type="term" value="F:riboflavin reductase (NADPH) activity"/>
    <property type="evidence" value="ECO:0007669"/>
    <property type="project" value="TreeGrafter"/>
</dbReference>
<comment type="similarity">
    <text evidence="1">Belongs to the non-flavoprotein flavin reductase family.</text>
</comment>
<dbReference type="PANTHER" id="PTHR30466">
    <property type="entry name" value="FLAVIN REDUCTASE"/>
    <property type="match status" value="1"/>
</dbReference>
<evidence type="ECO:0000313" key="4">
    <source>
        <dbReference type="EMBL" id="MTD55478.1"/>
    </source>
</evidence>
<feature type="domain" description="Flavin reductase like" evidence="3">
    <location>
        <begin position="18"/>
        <end position="161"/>
    </location>
</feature>
<dbReference type="SMART" id="SM00903">
    <property type="entry name" value="Flavin_Reduct"/>
    <property type="match status" value="1"/>
</dbReference>
<evidence type="ECO:0000256" key="2">
    <source>
        <dbReference type="ARBA" id="ARBA00023002"/>
    </source>
</evidence>
<keyword evidence="2" id="KW-0560">Oxidoreductase</keyword>
<dbReference type="AlphaFoldDB" id="A0A6N7YU73"/>
<name>A0A6N7YU73_9PSEU</name>
<dbReference type="RefSeq" id="WP_154757669.1">
    <property type="nucleotide sequence ID" value="NZ_WMBA01000022.1"/>
</dbReference>
<evidence type="ECO:0000256" key="1">
    <source>
        <dbReference type="ARBA" id="ARBA00008898"/>
    </source>
</evidence>
<evidence type="ECO:0000313" key="5">
    <source>
        <dbReference type="Proteomes" id="UP000440096"/>
    </source>
</evidence>
<dbReference type="Gene3D" id="2.30.110.10">
    <property type="entry name" value="Electron Transport, Fmn-binding Protein, Chain A"/>
    <property type="match status" value="1"/>
</dbReference>
<keyword evidence="5" id="KW-1185">Reference proteome</keyword>
<dbReference type="PANTHER" id="PTHR30466:SF11">
    <property type="entry name" value="FLAVIN-DEPENDENT MONOOXYGENASE, REDUCTASE SUBUNIT HSAB"/>
    <property type="match status" value="1"/>
</dbReference>
<protein>
    <submittedName>
        <fullName evidence="4">Oxidoreductase</fullName>
    </submittedName>
</protein>
<dbReference type="InterPro" id="IPR050268">
    <property type="entry name" value="NADH-dep_flavin_reductase"/>
</dbReference>
<sequence>MTEVDSGDLTAEVLRHAYGMFPSGVTALCARVDGKPVGLAASSFTSVSLDPPLVSVCVAHTSTTWPVLRGAPRVGISVLAEEHTEIARDLAAKAGDRFARVEWTAGVGDPVFIQGATLWLDCVVNRAVAAGDHDIVLFDVHEVTPNPDVQPIVFHGSRFRQLVPTGLDQ</sequence>
<dbReference type="OrthoDB" id="9792858at2"/>
<dbReference type="EMBL" id="WMBA01000022">
    <property type="protein sequence ID" value="MTD55478.1"/>
    <property type="molecule type" value="Genomic_DNA"/>
</dbReference>
<dbReference type="InterPro" id="IPR012349">
    <property type="entry name" value="Split_barrel_FMN-bd"/>
</dbReference>
<dbReference type="GO" id="GO:0010181">
    <property type="term" value="F:FMN binding"/>
    <property type="evidence" value="ECO:0007669"/>
    <property type="project" value="InterPro"/>
</dbReference>
<comment type="caution">
    <text evidence="4">The sequence shown here is derived from an EMBL/GenBank/DDBJ whole genome shotgun (WGS) entry which is preliminary data.</text>
</comment>
<dbReference type="Pfam" id="PF01613">
    <property type="entry name" value="Flavin_Reduct"/>
    <property type="match status" value="1"/>
</dbReference>
<gene>
    <name evidence="4" type="ORF">GKO32_16055</name>
</gene>
<accession>A0A6N7YU73</accession>
<dbReference type="SUPFAM" id="SSF50475">
    <property type="entry name" value="FMN-binding split barrel"/>
    <property type="match status" value="1"/>
</dbReference>
<reference evidence="4 5" key="1">
    <citation type="submission" date="2019-11" db="EMBL/GenBank/DDBJ databases">
        <title>Draft genome of Amycolatopsis RM579.</title>
        <authorList>
            <person name="Duangmal K."/>
            <person name="Mingma R."/>
        </authorList>
    </citation>
    <scope>NUCLEOTIDE SEQUENCE [LARGE SCALE GENOMIC DNA]</scope>
    <source>
        <strain evidence="4 5">RM579</strain>
    </source>
</reference>
<dbReference type="Proteomes" id="UP000440096">
    <property type="component" value="Unassembled WGS sequence"/>
</dbReference>